<accession>L8WRP6</accession>
<dbReference type="HOGENOM" id="CLU_485859_0_0_1"/>
<keyword evidence="2" id="KW-0058">Aromatic hydrocarbons catabolism</keyword>
<dbReference type="InterPro" id="IPR029058">
    <property type="entry name" value="AB_hydrolase_fold"/>
</dbReference>
<dbReference type="GO" id="GO:0004301">
    <property type="term" value="F:epoxide hydrolase activity"/>
    <property type="evidence" value="ECO:0007669"/>
    <property type="project" value="TreeGrafter"/>
</dbReference>
<keyword evidence="6" id="KW-1185">Reference proteome</keyword>
<dbReference type="Proteomes" id="UP000011668">
    <property type="component" value="Unassembled WGS sequence"/>
</dbReference>
<sequence length="561" mass="63642">MVTACMTQVDNMNVRCTMLDTPLSPIATTHLVDHYHILTDVGLYIPPDNLTTATLPGVAMAAYNEIKPFTISIPDSELDQLHQKLELTRLPDELDLPPGQEWDWGIPLAVLKPVLEYWRIKYDWRAVEERINQSLPQFTTYVESKRHGEQEVHFVHKRSKNPGAIPLIFVHGWPGNFLEASLSRELVNPKDPKLPSFHVVAPSLPGYVFSQRANTPGMNVIGTAYVFDKLMQKLGYKHYVAQGGDWGALVCQAFAIYHQDTCLAIHTNFSVSFPRPLKNPILTLKTILGLYPKDERDGLKKSQQSDAETGYQKIQGTRPQTLAVGLTDSPVGLLAWIGEKLYAWTDDYPWTPEEWITWTMLLRYYKENSIVEPSKDPELQEELTRVYLKKLTINLRWAGIGRNYVYSNKHNRGGHFAAWEVDPLTECGGLITIHMFRNTYHRVTGCRNVCMCMYAGGRFRQAAMEHEIPVQIGARLLSKVERVNYSTKPNGILVWVLTFEARHVSAINSTSIVQSRPLLFDQTYAWWEAKCWGGDWTGGELTSPGSATKEESNKSTVYATL</sequence>
<evidence type="ECO:0000313" key="5">
    <source>
        <dbReference type="EMBL" id="ELU39423.1"/>
    </source>
</evidence>
<dbReference type="InterPro" id="IPR010497">
    <property type="entry name" value="Epoxide_hydro_N"/>
</dbReference>
<feature type="domain" description="Epoxide hydrolase N-terminal" evidence="4">
    <location>
        <begin position="66"/>
        <end position="179"/>
    </location>
</feature>
<evidence type="ECO:0000259" key="4">
    <source>
        <dbReference type="Pfam" id="PF06441"/>
    </source>
</evidence>
<dbReference type="AlphaFoldDB" id="L8WRP6"/>
<comment type="similarity">
    <text evidence="1">Belongs to the peptidase S33 family.</text>
</comment>
<evidence type="ECO:0000256" key="2">
    <source>
        <dbReference type="ARBA" id="ARBA00022797"/>
    </source>
</evidence>
<gene>
    <name evidence="5" type="ORF">AG1IA_06560</name>
</gene>
<proteinExistence type="inferred from homology"/>
<evidence type="ECO:0000256" key="1">
    <source>
        <dbReference type="ARBA" id="ARBA00010088"/>
    </source>
</evidence>
<organism evidence="5 6">
    <name type="scientific">Thanatephorus cucumeris (strain AG1-IA)</name>
    <name type="common">Rice sheath blight fungus</name>
    <name type="synonym">Rhizoctonia solani</name>
    <dbReference type="NCBI Taxonomy" id="983506"/>
    <lineage>
        <taxon>Eukaryota</taxon>
        <taxon>Fungi</taxon>
        <taxon>Dikarya</taxon>
        <taxon>Basidiomycota</taxon>
        <taxon>Agaricomycotina</taxon>
        <taxon>Agaricomycetes</taxon>
        <taxon>Cantharellales</taxon>
        <taxon>Ceratobasidiaceae</taxon>
        <taxon>Rhizoctonia</taxon>
        <taxon>Rhizoctonia solani AG-1</taxon>
    </lineage>
</organism>
<dbReference type="PANTHER" id="PTHR21661:SF35">
    <property type="entry name" value="EPOXIDE HYDROLASE"/>
    <property type="match status" value="1"/>
</dbReference>
<dbReference type="EMBL" id="AFRT01001778">
    <property type="protein sequence ID" value="ELU39423.1"/>
    <property type="molecule type" value="Genomic_DNA"/>
</dbReference>
<name>L8WRP6_THACA</name>
<reference evidence="5 6" key="1">
    <citation type="journal article" date="2013" name="Nat. Commun.">
        <title>The evolution and pathogenic mechanisms of the rice sheath blight pathogen.</title>
        <authorList>
            <person name="Zheng A."/>
            <person name="Lin R."/>
            <person name="Xu L."/>
            <person name="Qin P."/>
            <person name="Tang C."/>
            <person name="Ai P."/>
            <person name="Zhang D."/>
            <person name="Liu Y."/>
            <person name="Sun Z."/>
            <person name="Feng H."/>
            <person name="Wang Y."/>
            <person name="Chen Y."/>
            <person name="Liang X."/>
            <person name="Fu R."/>
            <person name="Li Q."/>
            <person name="Zhang J."/>
            <person name="Yu X."/>
            <person name="Xie Z."/>
            <person name="Ding L."/>
            <person name="Guan P."/>
            <person name="Tang J."/>
            <person name="Liang Y."/>
            <person name="Wang S."/>
            <person name="Deng Q."/>
            <person name="Li S."/>
            <person name="Zhu J."/>
            <person name="Wang L."/>
            <person name="Liu H."/>
            <person name="Li P."/>
        </authorList>
    </citation>
    <scope>NUCLEOTIDE SEQUENCE [LARGE SCALE GENOMIC DNA]</scope>
    <source>
        <strain evidence="6">AG-1 IA</strain>
    </source>
</reference>
<protein>
    <submittedName>
        <fullName evidence="5">Epoxide hydrolase</fullName>
    </submittedName>
</protein>
<dbReference type="STRING" id="983506.L8WRP6"/>
<dbReference type="PANTHER" id="PTHR21661">
    <property type="entry name" value="EPOXIDE HYDROLASE 1-RELATED"/>
    <property type="match status" value="1"/>
</dbReference>
<comment type="caution">
    <text evidence="5">The sequence shown here is derived from an EMBL/GenBank/DDBJ whole genome shotgun (WGS) entry which is preliminary data.</text>
</comment>
<dbReference type="Gene3D" id="3.40.50.1820">
    <property type="entry name" value="alpha/beta hydrolase"/>
    <property type="match status" value="1"/>
</dbReference>
<dbReference type="SUPFAM" id="SSF53474">
    <property type="entry name" value="alpha/beta-Hydrolases"/>
    <property type="match status" value="1"/>
</dbReference>
<dbReference type="OrthoDB" id="7130006at2759"/>
<dbReference type="GO" id="GO:0097176">
    <property type="term" value="P:epoxide metabolic process"/>
    <property type="evidence" value="ECO:0007669"/>
    <property type="project" value="TreeGrafter"/>
</dbReference>
<evidence type="ECO:0000313" key="6">
    <source>
        <dbReference type="Proteomes" id="UP000011668"/>
    </source>
</evidence>
<evidence type="ECO:0000256" key="3">
    <source>
        <dbReference type="ARBA" id="ARBA00022801"/>
    </source>
</evidence>
<keyword evidence="3 5" id="KW-0378">Hydrolase</keyword>
<dbReference type="OMA" id="WVKQKYH"/>
<dbReference type="Pfam" id="PF06441">
    <property type="entry name" value="EHN"/>
    <property type="match status" value="1"/>
</dbReference>